<dbReference type="Pfam" id="PF00588">
    <property type="entry name" value="SpoU_methylase"/>
    <property type="match status" value="1"/>
</dbReference>
<dbReference type="InterPro" id="IPR029028">
    <property type="entry name" value="Alpha/beta_knot_MTases"/>
</dbReference>
<reference evidence="4 5" key="1">
    <citation type="journal article" date="2013" name="Genome Biol.">
        <title>Genome of Acanthamoeba castellanii highlights extensive lateral gene transfer and early evolution of tyrosine kinase signaling.</title>
        <authorList>
            <person name="Clarke M."/>
            <person name="Lohan A.J."/>
            <person name="Liu B."/>
            <person name="Lagkouvardos I."/>
            <person name="Roy S."/>
            <person name="Zafar N."/>
            <person name="Bertelli C."/>
            <person name="Schilde C."/>
            <person name="Kianianmomeni A."/>
            <person name="Burglin T.R."/>
            <person name="Frech C."/>
            <person name="Turcotte B."/>
            <person name="Kopec K.O."/>
            <person name="Synnott J.M."/>
            <person name="Choo C."/>
            <person name="Paponov I."/>
            <person name="Finkler A."/>
            <person name="Soon Heng Tan C."/>
            <person name="Hutchins A.P."/>
            <person name="Weinmeier T."/>
            <person name="Rattei T."/>
            <person name="Chu J.S."/>
            <person name="Gimenez G."/>
            <person name="Irimia M."/>
            <person name="Rigden D.J."/>
            <person name="Fitzpatrick D.A."/>
            <person name="Lorenzo-Morales J."/>
            <person name="Bateman A."/>
            <person name="Chiu C.H."/>
            <person name="Tang P."/>
            <person name="Hegemann P."/>
            <person name="Fromm H."/>
            <person name="Raoult D."/>
            <person name="Greub G."/>
            <person name="Miranda-Saavedra D."/>
            <person name="Chen N."/>
            <person name="Nash P."/>
            <person name="Ginger M.L."/>
            <person name="Horn M."/>
            <person name="Schaap P."/>
            <person name="Caler L."/>
            <person name="Loftus B."/>
        </authorList>
    </citation>
    <scope>NUCLEOTIDE SEQUENCE [LARGE SCALE GENOMIC DNA]</scope>
    <source>
        <strain evidence="4 5">Neff</strain>
    </source>
</reference>
<feature type="domain" description="tRNA/rRNA methyltransferase SpoU type" evidence="3">
    <location>
        <begin position="16"/>
        <end position="171"/>
    </location>
</feature>
<gene>
    <name evidence="4" type="ORF">ACA1_203690</name>
</gene>
<dbReference type="OMA" id="IVHINMF"/>
<dbReference type="AlphaFoldDB" id="L8GTI9"/>
<dbReference type="GO" id="GO:0030488">
    <property type="term" value="P:tRNA methylation"/>
    <property type="evidence" value="ECO:0007669"/>
    <property type="project" value="TreeGrafter"/>
</dbReference>
<dbReference type="GO" id="GO:0016423">
    <property type="term" value="F:tRNA (guanine) methyltransferase activity"/>
    <property type="evidence" value="ECO:0007669"/>
    <property type="project" value="TreeGrafter"/>
</dbReference>
<evidence type="ECO:0000259" key="3">
    <source>
        <dbReference type="Pfam" id="PF00588"/>
    </source>
</evidence>
<dbReference type="GeneID" id="14916994"/>
<dbReference type="OrthoDB" id="241340at2759"/>
<dbReference type="RefSeq" id="XP_004338338.1">
    <property type="nucleotide sequence ID" value="XM_004338290.1"/>
</dbReference>
<dbReference type="GO" id="GO:0003723">
    <property type="term" value="F:RNA binding"/>
    <property type="evidence" value="ECO:0007669"/>
    <property type="project" value="InterPro"/>
</dbReference>
<evidence type="ECO:0000313" key="4">
    <source>
        <dbReference type="EMBL" id="ELR16325.1"/>
    </source>
</evidence>
<evidence type="ECO:0000256" key="1">
    <source>
        <dbReference type="ARBA" id="ARBA00022603"/>
    </source>
</evidence>
<dbReference type="KEGG" id="acan:ACA1_203690"/>
<evidence type="ECO:0000256" key="2">
    <source>
        <dbReference type="ARBA" id="ARBA00022679"/>
    </source>
</evidence>
<dbReference type="InterPro" id="IPR029026">
    <property type="entry name" value="tRNA_m1G_MTases_N"/>
</dbReference>
<accession>L8GTI9</accession>
<dbReference type="EMBL" id="KB008001">
    <property type="protein sequence ID" value="ELR16325.1"/>
    <property type="molecule type" value="Genomic_DNA"/>
</dbReference>
<keyword evidence="2 4" id="KW-0808">Transferase</keyword>
<name>L8GTI9_ACACF</name>
<dbReference type="InterPro" id="IPR045330">
    <property type="entry name" value="TRM3/TARBP1"/>
</dbReference>
<dbReference type="InterPro" id="IPR001537">
    <property type="entry name" value="SpoU_MeTrfase"/>
</dbReference>
<protein>
    <submittedName>
        <fullName evidence="4">RNA methyltransferase, TrmH superfamily protein</fullName>
    </submittedName>
</protein>
<evidence type="ECO:0000313" key="5">
    <source>
        <dbReference type="Proteomes" id="UP000011083"/>
    </source>
</evidence>
<dbReference type="Proteomes" id="UP000011083">
    <property type="component" value="Unassembled WGS sequence"/>
</dbReference>
<keyword evidence="5" id="KW-1185">Reference proteome</keyword>
<dbReference type="SUPFAM" id="SSF75217">
    <property type="entry name" value="alpha/beta knot"/>
    <property type="match status" value="1"/>
</dbReference>
<dbReference type="Gene3D" id="3.40.1280.10">
    <property type="match status" value="1"/>
</dbReference>
<dbReference type="STRING" id="1257118.L8GTI9"/>
<proteinExistence type="predicted"/>
<dbReference type="VEuPathDB" id="AmoebaDB:ACA1_203690"/>
<keyword evidence="1 4" id="KW-0489">Methyltransferase</keyword>
<sequence>MQRHKPPVPLLRPREVVVACVPLKSNVNVSAIARTCSCLQVRQLVCCGTAKLLNKVARDAVLLQDSAKDNKSGDAEGSASSGSWFKVVNTLRHPLLRFKEEGYEVVGLEQTAASTSLYDFRFARKTVLVIGSENKGIPPDILAVCDRVVEIPLNGPPHSLNVASAAAIGLYEYCRQHPS</sequence>
<organism evidence="4 5">
    <name type="scientific">Acanthamoeba castellanii (strain ATCC 30010 / Neff)</name>
    <dbReference type="NCBI Taxonomy" id="1257118"/>
    <lineage>
        <taxon>Eukaryota</taxon>
        <taxon>Amoebozoa</taxon>
        <taxon>Discosea</taxon>
        <taxon>Longamoebia</taxon>
        <taxon>Centramoebida</taxon>
        <taxon>Acanthamoebidae</taxon>
        <taxon>Acanthamoeba</taxon>
    </lineage>
</organism>
<dbReference type="PANTHER" id="PTHR12029:SF11">
    <property type="entry name" value="METHYLTRANSFERASE TARBP1-RELATED"/>
    <property type="match status" value="1"/>
</dbReference>
<dbReference type="PANTHER" id="PTHR12029">
    <property type="entry name" value="RNA METHYLTRANSFERASE"/>
    <property type="match status" value="1"/>
</dbReference>